<feature type="transmembrane region" description="Helical" evidence="2">
    <location>
        <begin position="175"/>
        <end position="196"/>
    </location>
</feature>
<feature type="transmembrane region" description="Helical" evidence="2">
    <location>
        <begin position="208"/>
        <end position="232"/>
    </location>
</feature>
<dbReference type="Proteomes" id="UP000824049">
    <property type="component" value="Unassembled WGS sequence"/>
</dbReference>
<accession>A0A9D2EJ36</accession>
<dbReference type="InterPro" id="IPR012507">
    <property type="entry name" value="YibE_F"/>
</dbReference>
<reference evidence="3" key="1">
    <citation type="journal article" date="2021" name="PeerJ">
        <title>Extensive microbial diversity within the chicken gut microbiome revealed by metagenomics and culture.</title>
        <authorList>
            <person name="Gilroy R."/>
            <person name="Ravi A."/>
            <person name="Getino M."/>
            <person name="Pursley I."/>
            <person name="Horton D.L."/>
            <person name="Alikhan N.F."/>
            <person name="Baker D."/>
            <person name="Gharbi K."/>
            <person name="Hall N."/>
            <person name="Watson M."/>
            <person name="Adriaenssens E.M."/>
            <person name="Foster-Nyarko E."/>
            <person name="Jarju S."/>
            <person name="Secka A."/>
            <person name="Antonio M."/>
            <person name="Oren A."/>
            <person name="Chaudhuri R.R."/>
            <person name="La Ragione R."/>
            <person name="Hildebrand F."/>
            <person name="Pallen M.J."/>
        </authorList>
    </citation>
    <scope>NUCLEOTIDE SEQUENCE</scope>
    <source>
        <strain evidence="3">CHK179-28034</strain>
    </source>
</reference>
<keyword evidence="2" id="KW-0812">Transmembrane</keyword>
<feature type="transmembrane region" description="Helical" evidence="2">
    <location>
        <begin position="348"/>
        <end position="371"/>
    </location>
</feature>
<evidence type="ECO:0000313" key="3">
    <source>
        <dbReference type="EMBL" id="HIZ38320.1"/>
    </source>
</evidence>
<protein>
    <submittedName>
        <fullName evidence="3">YibE/F family protein</fullName>
    </submittedName>
</protein>
<comment type="caution">
    <text evidence="3">The sequence shown here is derived from an EMBL/GenBank/DDBJ whole genome shotgun (WGS) entry which is preliminary data.</text>
</comment>
<reference evidence="3" key="2">
    <citation type="submission" date="2021-04" db="EMBL/GenBank/DDBJ databases">
        <authorList>
            <person name="Gilroy R."/>
        </authorList>
    </citation>
    <scope>NUCLEOTIDE SEQUENCE</scope>
    <source>
        <strain evidence="3">CHK179-28034</strain>
    </source>
</reference>
<feature type="transmembrane region" description="Helical" evidence="2">
    <location>
        <begin position="12"/>
        <end position="32"/>
    </location>
</feature>
<feature type="transmembrane region" description="Helical" evidence="2">
    <location>
        <begin position="125"/>
        <end position="143"/>
    </location>
</feature>
<evidence type="ECO:0000313" key="4">
    <source>
        <dbReference type="Proteomes" id="UP000824049"/>
    </source>
</evidence>
<dbReference type="Pfam" id="PF07907">
    <property type="entry name" value="YibE_F"/>
    <property type="match status" value="1"/>
</dbReference>
<dbReference type="EMBL" id="DXBR01000001">
    <property type="protein sequence ID" value="HIZ38320.1"/>
    <property type="molecule type" value="Genomic_DNA"/>
</dbReference>
<keyword evidence="2" id="KW-1133">Transmembrane helix</keyword>
<organism evidence="3 4">
    <name type="scientific">Candidatus Anaerobutyricum stercoris</name>
    <dbReference type="NCBI Taxonomy" id="2838457"/>
    <lineage>
        <taxon>Bacteria</taxon>
        <taxon>Bacillati</taxon>
        <taxon>Bacillota</taxon>
        <taxon>Clostridia</taxon>
        <taxon>Lachnospirales</taxon>
        <taxon>Lachnospiraceae</taxon>
        <taxon>Anaerobutyricum</taxon>
    </lineage>
</organism>
<feature type="transmembrane region" description="Helical" evidence="2">
    <location>
        <begin position="310"/>
        <end position="328"/>
    </location>
</feature>
<dbReference type="PANTHER" id="PTHR41771">
    <property type="entry name" value="MEMBRANE PROTEIN-RELATED"/>
    <property type="match status" value="1"/>
</dbReference>
<proteinExistence type="predicted"/>
<evidence type="ECO:0000256" key="1">
    <source>
        <dbReference type="SAM" id="MobiDB-lite"/>
    </source>
</evidence>
<feature type="transmembrane region" description="Helical" evidence="2">
    <location>
        <begin position="150"/>
        <end position="169"/>
    </location>
</feature>
<gene>
    <name evidence="3" type="ORF">H9968_00100</name>
</gene>
<feature type="transmembrane region" description="Helical" evidence="2">
    <location>
        <begin position="252"/>
        <end position="276"/>
    </location>
</feature>
<dbReference type="AlphaFoldDB" id="A0A9D2EJ36"/>
<feature type="region of interest" description="Disordered" evidence="1">
    <location>
        <begin position="380"/>
        <end position="401"/>
    </location>
</feature>
<sequence length="401" mass="42958">MNKIKFNGKKIAATAIMLVIYVAVLIYCNNIYKTELIATGGQTYEKATVTEITHDNLQEDGNRYGNQEVMLKIKSGELKGQEVEAISPNGNLFGANCTVGMHVIAMVSISGDTEVVTVYSQDRTAAIYGFAFFFIACVCLIGGWKGFKSILSLAFTGITIFFILFPLIYKGLSPILTSVIICAIATVFSMSMIGGLSTKTVSATIGTIFGVIASAVAALVFGHFAGITGYNVSDIETLNFLAQSTPIRIGELLFSGIIISALGAVTDVGVSVASAIQEIHDTNPKIRKRQLFVSGIHVGRDMMGTMVDTLILAYVGTALSTLVTNYAYDFSYNYLINSNNIGIEIMQSLAGSLGIVLAVPITAFVAVELIYRKPKEEKAVAEQMSDGDNENMPEGISVSEN</sequence>
<dbReference type="PANTHER" id="PTHR41771:SF1">
    <property type="entry name" value="MEMBRANE PROTEIN"/>
    <property type="match status" value="1"/>
</dbReference>
<keyword evidence="2" id="KW-0472">Membrane</keyword>
<evidence type="ECO:0000256" key="2">
    <source>
        <dbReference type="SAM" id="Phobius"/>
    </source>
</evidence>
<name>A0A9D2EJ36_9FIRM</name>